<dbReference type="AlphaFoldDB" id="E3MA38"/>
<evidence type="ECO:0000256" key="3">
    <source>
        <dbReference type="ARBA" id="ARBA00022989"/>
    </source>
</evidence>
<dbReference type="Pfam" id="PF00083">
    <property type="entry name" value="Sugar_tr"/>
    <property type="match status" value="1"/>
</dbReference>
<feature type="compositionally biased region" description="Polar residues" evidence="5">
    <location>
        <begin position="961"/>
        <end position="973"/>
    </location>
</feature>
<feature type="transmembrane region" description="Helical" evidence="6">
    <location>
        <begin position="540"/>
        <end position="562"/>
    </location>
</feature>
<feature type="transmembrane region" description="Helical" evidence="6">
    <location>
        <begin position="568"/>
        <end position="589"/>
    </location>
</feature>
<organism evidence="9">
    <name type="scientific">Caenorhabditis remanei</name>
    <name type="common">Caenorhabditis vulgaris</name>
    <dbReference type="NCBI Taxonomy" id="31234"/>
    <lineage>
        <taxon>Eukaryota</taxon>
        <taxon>Metazoa</taxon>
        <taxon>Ecdysozoa</taxon>
        <taxon>Nematoda</taxon>
        <taxon>Chromadorea</taxon>
        <taxon>Rhabditida</taxon>
        <taxon>Rhabditina</taxon>
        <taxon>Rhabditomorpha</taxon>
        <taxon>Rhabditoidea</taxon>
        <taxon>Rhabditidae</taxon>
        <taxon>Peloderinae</taxon>
        <taxon>Caenorhabditis</taxon>
    </lineage>
</organism>
<feature type="transmembrane region" description="Helical" evidence="6">
    <location>
        <begin position="826"/>
        <end position="849"/>
    </location>
</feature>
<dbReference type="PROSITE" id="PS50850">
    <property type="entry name" value="MFS"/>
    <property type="match status" value="1"/>
</dbReference>
<feature type="domain" description="Major facilitator superfamily (MFS) profile" evidence="7">
    <location>
        <begin position="460"/>
        <end position="915"/>
    </location>
</feature>
<dbReference type="InterPro" id="IPR003663">
    <property type="entry name" value="Sugar/inositol_transpt"/>
</dbReference>
<dbReference type="PRINTS" id="PR00171">
    <property type="entry name" value="SUGRTRNSPORT"/>
</dbReference>
<feature type="transmembrane region" description="Helical" evidence="6">
    <location>
        <begin position="713"/>
        <end position="737"/>
    </location>
</feature>
<name>E3MA38_CAERE</name>
<sequence length="973" mass="110196">MNSANSPNNIDLHCNLSSDLFPQFMQTSTSAVVKITTGEINEDNNNMLHGINGVALIDLNSTDNDDQYSHSSSLESRNSLTNHQGSQDGDGESGSTSCSEDSFEMSSTCSIREDMYEETRRLTENNEVIPRRSDFSKAPSYENQNPYQVTSNQNHYGETSSRDDQLQKIRRNVADQIEHIDTGLPQLDFVKLEKQLTTAAKEREDVEKRMAIDNVGERKDCDNWKKYPASYQPYKKSNSVLRLPPSKNLQVCFMNELSETETENGEESEDSDMEHMYVRKSRSVPNFKNPANPDVLDPKTLKDLHEKLEKNLDLNDNEQCKMLRHEAHRVMKIAEEGAKMSLAEYRRGRSKASEVPRQARQYLSKTKLTDIQLILQQMEEAISSECMKIRVKRRGKCRKVMSELELVMEWQLCGKNNELVGLLLERDNLHMEHDSLRVDIDDYTQQRSPLVFLDMRYLITVTTVVLGGSAQFYSYGVVNPAQVIITDWINQTYIERYKTPLSLTVSNVIWSFVVSSIAIGAILGASFTRIIGEKYGRRNGLIFNGILNTFASLFELVAKRFSSPEMLIFGRFIYGINMGLSSGLVPMYLMEITPYKYRGPAGTLHQVAVAFSDWFSLLIGLPEVLGDTNNWPLAFALPGLPALALVCILPFCPESPKYTLGTKNDREKALRDVKLLIGEEQAPHMFESIVREVALDAGDGSFRELFTRPDLRIPLAVSIIVMIAQQFTGCTAVFAFSTDMFLNAGLSPFFLHIHTFHIFRVLARFSTLAIGIVYFLFACTSPFLINKVGRRSLSLFQLGSCMVALMMLSLFTFLQTYEQVEWARYGTIFSLVFYMCVYGVGSPIPWIIASELFTQQFRATAVTVSVFVAWTFAFIVSTSYLPFQQLVGVTLSYFPFIIGLAVFGIFIYVLLPETRDRPMVEIVTEVHHRTASLSAGRPWDASRPPSRQEVQRLLDTMDPRSYSSYDNPSTADE</sequence>
<dbReference type="FunCoup" id="E3MA38">
    <property type="interactions" value="77"/>
</dbReference>
<accession>E3MA38</accession>
<feature type="transmembrane region" description="Helical" evidence="6">
    <location>
        <begin position="795"/>
        <end position="814"/>
    </location>
</feature>
<feature type="transmembrane region" description="Helical" evidence="6">
    <location>
        <begin position="757"/>
        <end position="783"/>
    </location>
</feature>
<feature type="transmembrane region" description="Helical" evidence="6">
    <location>
        <begin position="893"/>
        <end position="911"/>
    </location>
</feature>
<evidence type="ECO:0000256" key="5">
    <source>
        <dbReference type="SAM" id="MobiDB-lite"/>
    </source>
</evidence>
<feature type="region of interest" description="Disordered" evidence="5">
    <location>
        <begin position="935"/>
        <end position="973"/>
    </location>
</feature>
<dbReference type="PROSITE" id="PS00217">
    <property type="entry name" value="SUGAR_TRANSPORT_2"/>
    <property type="match status" value="1"/>
</dbReference>
<dbReference type="InterPro" id="IPR005829">
    <property type="entry name" value="Sugar_transporter_CS"/>
</dbReference>
<dbReference type="Pfam" id="PF10148">
    <property type="entry name" value="SCHIP-1_C"/>
    <property type="match status" value="1"/>
</dbReference>
<dbReference type="Gene3D" id="1.20.1250.20">
    <property type="entry name" value="MFS general substrate transporter like domains"/>
    <property type="match status" value="1"/>
</dbReference>
<dbReference type="eggNOG" id="KOG0569">
    <property type="taxonomic scope" value="Eukaryota"/>
</dbReference>
<dbReference type="CDD" id="cd17357">
    <property type="entry name" value="MFS_GLUT_Class1_2_like"/>
    <property type="match status" value="1"/>
</dbReference>
<dbReference type="GO" id="GO:0016020">
    <property type="term" value="C:membrane"/>
    <property type="evidence" value="ECO:0007669"/>
    <property type="project" value="UniProtKB-SubCell"/>
</dbReference>
<evidence type="ECO:0000256" key="4">
    <source>
        <dbReference type="ARBA" id="ARBA00023136"/>
    </source>
</evidence>
<proteinExistence type="predicted"/>
<feature type="compositionally biased region" description="Polar residues" evidence="5">
    <location>
        <begin position="98"/>
        <end position="110"/>
    </location>
</feature>
<dbReference type="InParanoid" id="E3MA38"/>
<dbReference type="SUPFAM" id="SSF103473">
    <property type="entry name" value="MFS general substrate transporter"/>
    <property type="match status" value="1"/>
</dbReference>
<evidence type="ECO:0000313" key="8">
    <source>
        <dbReference type="EMBL" id="EFO96755.1"/>
    </source>
</evidence>
<feature type="region of interest" description="Disordered" evidence="5">
    <location>
        <begin position="64"/>
        <end position="164"/>
    </location>
</feature>
<keyword evidence="2 6" id="KW-0812">Transmembrane</keyword>
<dbReference type="InterPro" id="IPR020846">
    <property type="entry name" value="MFS_dom"/>
</dbReference>
<dbReference type="InterPro" id="IPR036259">
    <property type="entry name" value="MFS_trans_sf"/>
</dbReference>
<keyword evidence="3 6" id="KW-1133">Transmembrane helix</keyword>
<dbReference type="InterPro" id="IPR045263">
    <property type="entry name" value="GLUT"/>
</dbReference>
<gene>
    <name evidence="8" type="ORF">CRE_17211</name>
</gene>
<feature type="compositionally biased region" description="Polar residues" evidence="5">
    <location>
        <begin position="141"/>
        <end position="159"/>
    </location>
</feature>
<dbReference type="InterPro" id="IPR015649">
    <property type="entry name" value="SCHIP_1_C"/>
</dbReference>
<reference evidence="8" key="1">
    <citation type="submission" date="2007-07" db="EMBL/GenBank/DDBJ databases">
        <title>PCAP assembly of the Caenorhabditis remanei genome.</title>
        <authorList>
            <consortium name="The Caenorhabditis remanei Sequencing Consortium"/>
            <person name="Wilson R.K."/>
        </authorList>
    </citation>
    <scope>NUCLEOTIDE SEQUENCE [LARGE SCALE GENOMIC DNA]</scope>
    <source>
        <strain evidence="8">PB4641</strain>
    </source>
</reference>
<dbReference type="STRING" id="31234.E3MA38"/>
<comment type="subcellular location">
    <subcellularLocation>
        <location evidence="1">Membrane</location>
        <topology evidence="1">Multi-pass membrane protein</topology>
    </subcellularLocation>
</comment>
<feature type="transmembrane region" description="Helical" evidence="6">
    <location>
        <begin position="633"/>
        <end position="652"/>
    </location>
</feature>
<dbReference type="OrthoDB" id="4142200at2759"/>
<dbReference type="eggNOG" id="KOG1102">
    <property type="taxonomic scope" value="Eukaryota"/>
</dbReference>
<dbReference type="HOGENOM" id="CLU_305078_0_0_1"/>
<keyword evidence="9" id="KW-1185">Reference proteome</keyword>
<dbReference type="PANTHER" id="PTHR23503">
    <property type="entry name" value="SOLUTE CARRIER FAMILY 2"/>
    <property type="match status" value="1"/>
</dbReference>
<feature type="transmembrane region" description="Helical" evidence="6">
    <location>
        <begin position="861"/>
        <end position="881"/>
    </location>
</feature>
<dbReference type="PANTHER" id="PTHR23503:SF121">
    <property type="entry name" value="MAJOR FACILITATOR SUPERFAMILY (MFS) PROFILE DOMAIN-CONTAINING PROTEIN"/>
    <property type="match status" value="1"/>
</dbReference>
<feature type="compositionally biased region" description="Low complexity" evidence="5">
    <location>
        <begin position="69"/>
        <end position="97"/>
    </location>
</feature>
<feature type="transmembrane region" description="Helical" evidence="6">
    <location>
        <begin position="508"/>
        <end position="528"/>
    </location>
</feature>
<feature type="transmembrane region" description="Helical" evidence="6">
    <location>
        <begin position="601"/>
        <end position="621"/>
    </location>
</feature>
<feature type="compositionally biased region" description="Basic and acidic residues" evidence="5">
    <location>
        <begin position="111"/>
        <end position="135"/>
    </location>
</feature>
<dbReference type="InterPro" id="IPR005828">
    <property type="entry name" value="MFS_sugar_transport-like"/>
</dbReference>
<evidence type="ECO:0000256" key="2">
    <source>
        <dbReference type="ARBA" id="ARBA00022692"/>
    </source>
</evidence>
<evidence type="ECO:0000256" key="1">
    <source>
        <dbReference type="ARBA" id="ARBA00004141"/>
    </source>
</evidence>
<keyword evidence="4 6" id="KW-0472">Membrane</keyword>
<dbReference type="GO" id="GO:0015149">
    <property type="term" value="F:hexose transmembrane transporter activity"/>
    <property type="evidence" value="ECO:0007669"/>
    <property type="project" value="TreeGrafter"/>
</dbReference>
<dbReference type="eggNOG" id="KOG4847">
    <property type="taxonomic scope" value="Eukaryota"/>
</dbReference>
<evidence type="ECO:0000256" key="6">
    <source>
        <dbReference type="SAM" id="Phobius"/>
    </source>
</evidence>
<dbReference type="EMBL" id="DS268431">
    <property type="protein sequence ID" value="EFO96755.1"/>
    <property type="molecule type" value="Genomic_DNA"/>
</dbReference>
<evidence type="ECO:0000259" key="7">
    <source>
        <dbReference type="PROSITE" id="PS50850"/>
    </source>
</evidence>
<evidence type="ECO:0000313" key="9">
    <source>
        <dbReference type="Proteomes" id="UP000008281"/>
    </source>
</evidence>
<feature type="compositionally biased region" description="Basic and acidic residues" evidence="5">
    <location>
        <begin position="949"/>
        <end position="958"/>
    </location>
</feature>
<dbReference type="Proteomes" id="UP000008281">
    <property type="component" value="Unassembled WGS sequence"/>
</dbReference>
<protein>
    <recommendedName>
        <fullName evidence="7">Major facilitator superfamily (MFS) profile domain-containing protein</fullName>
    </recommendedName>
</protein>